<dbReference type="InterPro" id="IPR049243">
    <property type="entry name" value="DUF6878"/>
</dbReference>
<dbReference type="eggNOG" id="ENOG5032T48">
    <property type="taxonomic scope" value="Bacteria"/>
</dbReference>
<dbReference type="EMBL" id="AGWX01000003">
    <property type="protein sequence ID" value="EKS38625.1"/>
    <property type="molecule type" value="Genomic_DNA"/>
</dbReference>
<protein>
    <recommendedName>
        <fullName evidence="1">DUF6878 domain-containing protein</fullName>
    </recommendedName>
</protein>
<dbReference type="PATRIC" id="fig|883078.3.peg.2537"/>
<comment type="caution">
    <text evidence="2">The sequence shown here is derived from an EMBL/GenBank/DDBJ whole genome shotgun (WGS) entry which is preliminary data.</text>
</comment>
<dbReference type="RefSeq" id="WP_006021180.1">
    <property type="nucleotide sequence ID" value="NZ_KB375282.1"/>
</dbReference>
<dbReference type="Pfam" id="PF21798">
    <property type="entry name" value="DUF6878"/>
    <property type="match status" value="1"/>
</dbReference>
<name>K8PGD9_9BRAD</name>
<reference evidence="2 3" key="1">
    <citation type="submission" date="2012-04" db="EMBL/GenBank/DDBJ databases">
        <title>The Genome Sequence of Afipia broomeae ATCC 49717.</title>
        <authorList>
            <consortium name="The Broad Institute Genome Sequencing Platform"/>
            <person name="Earl A."/>
            <person name="Ward D."/>
            <person name="Feldgarden M."/>
            <person name="Gevers D."/>
            <person name="Huys G."/>
            <person name="Walker B."/>
            <person name="Young S.K."/>
            <person name="Zeng Q."/>
            <person name="Gargeya S."/>
            <person name="Fitzgerald M."/>
            <person name="Haas B."/>
            <person name="Abouelleil A."/>
            <person name="Alvarado L."/>
            <person name="Arachchi H.M."/>
            <person name="Berlin A."/>
            <person name="Chapman S.B."/>
            <person name="Goldberg J."/>
            <person name="Griggs A."/>
            <person name="Gujja S."/>
            <person name="Hansen M."/>
            <person name="Howarth C."/>
            <person name="Imamovic A."/>
            <person name="Larimer J."/>
            <person name="McCowen C."/>
            <person name="Montmayeur A."/>
            <person name="Murphy C."/>
            <person name="Neiman D."/>
            <person name="Pearson M."/>
            <person name="Priest M."/>
            <person name="Roberts A."/>
            <person name="Saif S."/>
            <person name="Shea T."/>
            <person name="Sisk P."/>
            <person name="Sykes S."/>
            <person name="Wortman J."/>
            <person name="Nusbaum C."/>
            <person name="Birren B."/>
        </authorList>
    </citation>
    <scope>NUCLEOTIDE SEQUENCE [LARGE SCALE GENOMIC DNA]</scope>
    <source>
        <strain evidence="2 3">ATCC 49717</strain>
    </source>
</reference>
<sequence>MTDDTLAPIPTPDPTAWFAQEQDYVKRCDSVRPANKTALFDAFVGAGITTVVVTFDGCGDSGQIEDVTAKAGDHYANLPSLDVEIARADWDSVEIARVTLPIRDVIEELAYDLLRQTHCGWENNDGAYGEFTFDVAERTITLDYNERYMSSENYTHQF</sequence>
<dbReference type="Proteomes" id="UP000001096">
    <property type="component" value="Unassembled WGS sequence"/>
</dbReference>
<evidence type="ECO:0000313" key="2">
    <source>
        <dbReference type="EMBL" id="EKS38625.1"/>
    </source>
</evidence>
<dbReference type="HOGENOM" id="CLU_130900_0_0_5"/>
<evidence type="ECO:0000259" key="1">
    <source>
        <dbReference type="Pfam" id="PF21798"/>
    </source>
</evidence>
<feature type="domain" description="DUF6878" evidence="1">
    <location>
        <begin position="32"/>
        <end position="158"/>
    </location>
</feature>
<gene>
    <name evidence="2" type="ORF">HMPREF9695_02465</name>
</gene>
<accession>K8PGD9</accession>
<keyword evidence="3" id="KW-1185">Reference proteome</keyword>
<evidence type="ECO:0000313" key="3">
    <source>
        <dbReference type="Proteomes" id="UP000001096"/>
    </source>
</evidence>
<organism evidence="2 3">
    <name type="scientific">Afipia broomeae ATCC 49717</name>
    <dbReference type="NCBI Taxonomy" id="883078"/>
    <lineage>
        <taxon>Bacteria</taxon>
        <taxon>Pseudomonadati</taxon>
        <taxon>Pseudomonadota</taxon>
        <taxon>Alphaproteobacteria</taxon>
        <taxon>Hyphomicrobiales</taxon>
        <taxon>Nitrobacteraceae</taxon>
        <taxon>Afipia</taxon>
    </lineage>
</organism>
<proteinExistence type="predicted"/>
<dbReference type="AlphaFoldDB" id="K8PGD9"/>